<evidence type="ECO:0000259" key="7">
    <source>
        <dbReference type="PROSITE" id="PS51192"/>
    </source>
</evidence>
<dbReference type="GO" id="GO:0046983">
    <property type="term" value="F:protein dimerization activity"/>
    <property type="evidence" value="ECO:0007669"/>
    <property type="project" value="InterPro"/>
</dbReference>
<dbReference type="SMART" id="SM00353">
    <property type="entry name" value="HLH"/>
    <property type="match status" value="1"/>
</dbReference>
<reference evidence="9 10" key="1">
    <citation type="submission" date="2015-04" db="EMBL/GenBank/DDBJ databases">
        <title>Draft genome of the roundworm Trichinella nativa.</title>
        <authorList>
            <person name="Mitreva M."/>
        </authorList>
    </citation>
    <scope>NUCLEOTIDE SEQUENCE [LARGE SCALE GENOMIC DNA]</scope>
    <source>
        <strain evidence="9 10">ISS45</strain>
    </source>
</reference>
<dbReference type="Gene3D" id="4.10.280.10">
    <property type="entry name" value="Helix-loop-helix DNA-binding domain"/>
    <property type="match status" value="1"/>
</dbReference>
<dbReference type="GO" id="GO:0003724">
    <property type="term" value="F:RNA helicase activity"/>
    <property type="evidence" value="ECO:0007669"/>
    <property type="project" value="UniProtKB-EC"/>
</dbReference>
<dbReference type="Pfam" id="PF00622">
    <property type="entry name" value="SPRY"/>
    <property type="match status" value="1"/>
</dbReference>
<dbReference type="SMART" id="SM00490">
    <property type="entry name" value="HELICc"/>
    <property type="match status" value="1"/>
</dbReference>
<evidence type="ECO:0000313" key="9">
    <source>
        <dbReference type="EMBL" id="OUC40740.1"/>
    </source>
</evidence>
<evidence type="ECO:0000256" key="5">
    <source>
        <dbReference type="RuleBase" id="RU365068"/>
    </source>
</evidence>
<evidence type="ECO:0000256" key="1">
    <source>
        <dbReference type="ARBA" id="ARBA00022741"/>
    </source>
</evidence>
<keyword evidence="2 5" id="KW-0378">Hydrolase</keyword>
<dbReference type="GO" id="GO:0005524">
    <property type="term" value="F:ATP binding"/>
    <property type="evidence" value="ECO:0007669"/>
    <property type="project" value="UniProtKB-UniRule"/>
</dbReference>
<feature type="domain" description="Helicase ATP-binding" evidence="7">
    <location>
        <begin position="137"/>
        <end position="311"/>
    </location>
</feature>
<dbReference type="EC" id="3.6.4.13" evidence="5"/>
<protein>
    <recommendedName>
        <fullName evidence="5">ATP-dependent RNA helicase</fullName>
        <ecNumber evidence="5">3.6.4.13</ecNumber>
    </recommendedName>
</protein>
<dbReference type="InterPro" id="IPR011545">
    <property type="entry name" value="DEAD/DEAH_box_helicase_dom"/>
</dbReference>
<name>A0A1Y3E7U5_9BILA</name>
<comment type="caution">
    <text evidence="9">The sequence shown here is derived from an EMBL/GenBank/DDBJ whole genome shotgun (WGS) entry which is preliminary data.</text>
</comment>
<dbReference type="Pfam" id="PF00270">
    <property type="entry name" value="DEAD"/>
    <property type="match status" value="1"/>
</dbReference>
<dbReference type="SUPFAM" id="SSF52540">
    <property type="entry name" value="P-loop containing nucleoside triphosphate hydrolases"/>
    <property type="match status" value="1"/>
</dbReference>
<evidence type="ECO:0000256" key="4">
    <source>
        <dbReference type="ARBA" id="ARBA00022884"/>
    </source>
</evidence>
<evidence type="ECO:0000256" key="2">
    <source>
        <dbReference type="ARBA" id="ARBA00022801"/>
    </source>
</evidence>
<dbReference type="InterPro" id="IPR014001">
    <property type="entry name" value="Helicase_ATP-bd"/>
</dbReference>
<evidence type="ECO:0000256" key="3">
    <source>
        <dbReference type="ARBA" id="ARBA00022840"/>
    </source>
</evidence>
<dbReference type="CDD" id="cd18787">
    <property type="entry name" value="SF2_C_DEAD"/>
    <property type="match status" value="1"/>
</dbReference>
<dbReference type="Gene3D" id="2.60.120.920">
    <property type="match status" value="1"/>
</dbReference>
<evidence type="ECO:0000313" key="10">
    <source>
        <dbReference type="Proteomes" id="UP000243006"/>
    </source>
</evidence>
<sequence length="795" mass="89244">MTAFEEMGVLSEIAKAVDEMEWVYEAKSWILNVYDRGDAIAISPDGLLCQSRDEVKWHGTRATKGVTGKGLTGKYYYEIQITDEGLCRVGFSTIDAALDLGTDAYGFGYGGTGKKSHLKQFDNYGENAEVKFNFGSEPFKYPPSSGYISIREASDDCTVDSKFLRGYVKVDTKPKPNAPLCIIIEPSRELAEQTDKQMEKFKKYLDNPKIRNLAVVGGVGANEQIVHLKSGVEIVTGTPGRIEEFISTGQLSLSQDGLLQQGYGRFINKLYSEMPKFTVDGKRLQIIVCSATLHNMDVKNLAVSQDSVPETVHHVVALVNPVQDLKWITSKAQTLSEGVKLLKGVYILEAIKKNDISQCFIFCRTKLDCDNLEKWLTSVGKYSCVCLHSDRSPAERKNNLQLFKFLICTDVAARGIDIRGIPFVINYTLPDDKANYLHRIGRVWYHTCPSRGKSCRNTNLVENGGCAIWYNEMQLLGEIEEHLGVTITQVDIFYKVPVDEFDGKVVYGHKKQLTASNYESHANELLTTVSELTALEKAAQISYHQLRCNPITEVDKLLLVGSSSGSVQELSSCVILLSDLPFPVLSKSGRACGACWSSSVQFVEMSWSALPAVHSLLSEKVDQETMHSSSSSSSVVPHVCNHIKHEPFDNMVLNSTTYYHQCQHVNVQHSYCVTDMEYPFYDESLAASEAEKKRKKPSIRTERSRLSHILKEHERCENIRKAFQCLQGKIPHLPNDYAVARIKTLRLAIQYIRYLQLLLIKGSMECATDSHFAKIVAYEVSRKNSYSCRQKKYAK</sequence>
<dbReference type="InterPro" id="IPR043136">
    <property type="entry name" value="B30.2/SPRY_sf"/>
</dbReference>
<dbReference type="InterPro" id="IPR036638">
    <property type="entry name" value="HLH_DNA-bd_sf"/>
</dbReference>
<dbReference type="InterPro" id="IPR011598">
    <property type="entry name" value="bHLH_dom"/>
</dbReference>
<dbReference type="PANTHER" id="PTHR24031">
    <property type="entry name" value="RNA HELICASE"/>
    <property type="match status" value="1"/>
</dbReference>
<dbReference type="GO" id="GO:0003723">
    <property type="term" value="F:RNA binding"/>
    <property type="evidence" value="ECO:0007669"/>
    <property type="project" value="UniProtKB-UniRule"/>
</dbReference>
<comment type="function">
    <text evidence="5">RNA helicase.</text>
</comment>
<dbReference type="InterPro" id="IPR013320">
    <property type="entry name" value="ConA-like_dom_sf"/>
</dbReference>
<dbReference type="GO" id="GO:0016787">
    <property type="term" value="F:hydrolase activity"/>
    <property type="evidence" value="ECO:0007669"/>
    <property type="project" value="UniProtKB-KW"/>
</dbReference>
<keyword evidence="1 5" id="KW-0547">Nucleotide-binding</keyword>
<proteinExistence type="inferred from homology"/>
<dbReference type="Pfam" id="PF00010">
    <property type="entry name" value="HLH"/>
    <property type="match status" value="1"/>
</dbReference>
<dbReference type="PROSITE" id="PS51192">
    <property type="entry name" value="HELICASE_ATP_BIND_1"/>
    <property type="match status" value="1"/>
</dbReference>
<comment type="domain">
    <text evidence="5">The Q motif is unique to and characteristic of the DEAD box family of RNA helicases and controls ATP binding and hydrolysis.</text>
</comment>
<keyword evidence="4 5" id="KW-0694">RNA-binding</keyword>
<dbReference type="Gene3D" id="3.40.50.300">
    <property type="entry name" value="P-loop containing nucleotide triphosphate hydrolases"/>
    <property type="match status" value="2"/>
</dbReference>
<gene>
    <name evidence="9" type="ORF">D917_03841</name>
</gene>
<evidence type="ECO:0000259" key="8">
    <source>
        <dbReference type="PROSITE" id="PS51194"/>
    </source>
</evidence>
<dbReference type="AlphaFoldDB" id="A0A1Y3E7U5"/>
<dbReference type="SUPFAM" id="SSF47459">
    <property type="entry name" value="HLH, helix-loop-helix DNA-binding domain"/>
    <property type="match status" value="1"/>
</dbReference>
<comment type="similarity">
    <text evidence="5">Belongs to the DEAD box helicase family.</text>
</comment>
<dbReference type="InterPro" id="IPR027417">
    <property type="entry name" value="P-loop_NTPase"/>
</dbReference>
<dbReference type="PROSITE" id="PS50888">
    <property type="entry name" value="BHLH"/>
    <property type="match status" value="1"/>
</dbReference>
<dbReference type="InterPro" id="IPR001650">
    <property type="entry name" value="Helicase_C-like"/>
</dbReference>
<dbReference type="SUPFAM" id="SSF49899">
    <property type="entry name" value="Concanavalin A-like lectins/glucanases"/>
    <property type="match status" value="1"/>
</dbReference>
<accession>A0A1Y3E7U5</accession>
<feature type="domain" description="BHLH" evidence="6">
    <location>
        <begin position="703"/>
        <end position="755"/>
    </location>
</feature>
<dbReference type="EMBL" id="LVZM01022489">
    <property type="protein sequence ID" value="OUC40740.1"/>
    <property type="molecule type" value="Genomic_DNA"/>
</dbReference>
<dbReference type="Pfam" id="PF00271">
    <property type="entry name" value="Helicase_C"/>
    <property type="match status" value="1"/>
</dbReference>
<keyword evidence="3 5" id="KW-0067">ATP-binding</keyword>
<comment type="catalytic activity">
    <reaction evidence="5">
        <text>ATP + H2O = ADP + phosphate + H(+)</text>
        <dbReference type="Rhea" id="RHEA:13065"/>
        <dbReference type="ChEBI" id="CHEBI:15377"/>
        <dbReference type="ChEBI" id="CHEBI:15378"/>
        <dbReference type="ChEBI" id="CHEBI:30616"/>
        <dbReference type="ChEBI" id="CHEBI:43474"/>
        <dbReference type="ChEBI" id="CHEBI:456216"/>
        <dbReference type="EC" id="3.6.4.13"/>
    </reaction>
</comment>
<evidence type="ECO:0000259" key="6">
    <source>
        <dbReference type="PROSITE" id="PS50888"/>
    </source>
</evidence>
<keyword evidence="5 9" id="KW-0347">Helicase</keyword>
<dbReference type="Proteomes" id="UP000243006">
    <property type="component" value="Unassembled WGS sequence"/>
</dbReference>
<organism evidence="9 10">
    <name type="scientific">Trichinella nativa</name>
    <dbReference type="NCBI Taxonomy" id="6335"/>
    <lineage>
        <taxon>Eukaryota</taxon>
        <taxon>Metazoa</taxon>
        <taxon>Ecdysozoa</taxon>
        <taxon>Nematoda</taxon>
        <taxon>Enoplea</taxon>
        <taxon>Dorylaimia</taxon>
        <taxon>Trichinellida</taxon>
        <taxon>Trichinellidae</taxon>
        <taxon>Trichinella</taxon>
    </lineage>
</organism>
<dbReference type="PROSITE" id="PS51194">
    <property type="entry name" value="HELICASE_CTER"/>
    <property type="match status" value="1"/>
</dbReference>
<dbReference type="InterPro" id="IPR003877">
    <property type="entry name" value="SPRY_dom"/>
</dbReference>
<feature type="domain" description="Helicase C-terminal" evidence="8">
    <location>
        <begin position="343"/>
        <end position="504"/>
    </location>
</feature>